<keyword evidence="5" id="KW-1185">Reference proteome</keyword>
<evidence type="ECO:0000256" key="2">
    <source>
        <dbReference type="SAM" id="Phobius"/>
    </source>
</evidence>
<dbReference type="Proteomes" id="UP000283895">
    <property type="component" value="Unassembled WGS sequence"/>
</dbReference>
<evidence type="ECO:0000313" key="5">
    <source>
        <dbReference type="Proteomes" id="UP000283895"/>
    </source>
</evidence>
<organism evidence="4 5">
    <name type="scientific">Cytospora schulzeri</name>
    <dbReference type="NCBI Taxonomy" id="448051"/>
    <lineage>
        <taxon>Eukaryota</taxon>
        <taxon>Fungi</taxon>
        <taxon>Dikarya</taxon>
        <taxon>Ascomycota</taxon>
        <taxon>Pezizomycotina</taxon>
        <taxon>Sordariomycetes</taxon>
        <taxon>Sordariomycetidae</taxon>
        <taxon>Diaporthales</taxon>
        <taxon>Cytosporaceae</taxon>
        <taxon>Cytospora</taxon>
    </lineage>
</organism>
<feature type="transmembrane region" description="Helical" evidence="2">
    <location>
        <begin position="206"/>
        <end position="225"/>
    </location>
</feature>
<accession>A0A423W165</accession>
<dbReference type="OrthoDB" id="3360032at2759"/>
<evidence type="ECO:0000256" key="3">
    <source>
        <dbReference type="SAM" id="SignalP"/>
    </source>
</evidence>
<evidence type="ECO:0000313" key="4">
    <source>
        <dbReference type="EMBL" id="ROV97076.1"/>
    </source>
</evidence>
<proteinExistence type="predicted"/>
<feature type="region of interest" description="Disordered" evidence="1">
    <location>
        <begin position="133"/>
        <end position="155"/>
    </location>
</feature>
<dbReference type="GO" id="GO:0006506">
    <property type="term" value="P:GPI anchor biosynthetic process"/>
    <property type="evidence" value="ECO:0007669"/>
    <property type="project" value="TreeGrafter"/>
</dbReference>
<sequence length="253" mass="28184">MVPRFLTCLILGMILGTPLVSANVEKTIFLGPEPINIPQQHPTLSDLNIDLLTPETWSLRTHLDAVFPTAESKRGTSTWLILDGLTEGQRYEVRICWLATQPTEFHLETYPLPTVFDTPELITSLYNYSMTRQQSSSSSSSPSSPSSSSPTPKDRQSSILFLRIDAAADYFTTNQTLMKHPDPVAVDIILDPFVLNVLPRTLVPTVGYVVLVAALSWVLSTRLVMPWVRGLMVDGDGDDSVAEKQQQQERKKQ</sequence>
<dbReference type="AlphaFoldDB" id="A0A423W165"/>
<dbReference type="PANTHER" id="PTHR28022">
    <property type="entry name" value="GPI MANNOSYLTRANSFERASE 2 SUBUNIT PGA1"/>
    <property type="match status" value="1"/>
</dbReference>
<keyword evidence="2" id="KW-1133">Transmembrane helix</keyword>
<dbReference type="EMBL" id="LKEA01000030">
    <property type="protein sequence ID" value="ROV97076.1"/>
    <property type="molecule type" value="Genomic_DNA"/>
</dbReference>
<gene>
    <name evidence="4" type="ORF">VMCG_07495</name>
</gene>
<keyword evidence="2" id="KW-0472">Membrane</keyword>
<protein>
    <submittedName>
        <fullName evidence="4">Uncharacterized protein</fullName>
    </submittedName>
</protein>
<keyword evidence="2" id="KW-0812">Transmembrane</keyword>
<dbReference type="InterPro" id="IPR019433">
    <property type="entry name" value="GPI_ManTrfase_II_coact_Pga1"/>
</dbReference>
<evidence type="ECO:0000256" key="1">
    <source>
        <dbReference type="SAM" id="MobiDB-lite"/>
    </source>
</evidence>
<feature type="chain" id="PRO_5019309753" evidence="3">
    <location>
        <begin position="23"/>
        <end position="253"/>
    </location>
</feature>
<comment type="caution">
    <text evidence="4">The sequence shown here is derived from an EMBL/GenBank/DDBJ whole genome shotgun (WGS) entry which is preliminary data.</text>
</comment>
<dbReference type="GO" id="GO:0000030">
    <property type="term" value="F:mannosyltransferase activity"/>
    <property type="evidence" value="ECO:0007669"/>
    <property type="project" value="TreeGrafter"/>
</dbReference>
<dbReference type="PANTHER" id="PTHR28022:SF1">
    <property type="entry name" value="GPI MANNOSYLTRANSFERASE 2 SUBUNIT PGA1"/>
    <property type="match status" value="1"/>
</dbReference>
<dbReference type="GO" id="GO:0031501">
    <property type="term" value="C:mannosyltransferase complex"/>
    <property type="evidence" value="ECO:0007669"/>
    <property type="project" value="TreeGrafter"/>
</dbReference>
<name>A0A423W165_9PEZI</name>
<reference evidence="4 5" key="1">
    <citation type="submission" date="2015-09" db="EMBL/GenBank/DDBJ databases">
        <title>Host preference determinants of Valsa canker pathogens revealed by comparative genomics.</title>
        <authorList>
            <person name="Yin Z."/>
            <person name="Huang L."/>
        </authorList>
    </citation>
    <scope>NUCLEOTIDE SEQUENCE [LARGE SCALE GENOMIC DNA]</scope>
    <source>
        <strain evidence="4 5">03-1</strain>
    </source>
</reference>
<feature type="signal peptide" evidence="3">
    <location>
        <begin position="1"/>
        <end position="22"/>
    </location>
</feature>
<keyword evidence="3" id="KW-0732">Signal</keyword>
<dbReference type="GO" id="GO:0005789">
    <property type="term" value="C:endoplasmic reticulum membrane"/>
    <property type="evidence" value="ECO:0007669"/>
    <property type="project" value="TreeGrafter"/>
</dbReference>
<feature type="compositionally biased region" description="Low complexity" evidence="1">
    <location>
        <begin position="135"/>
        <end position="150"/>
    </location>
</feature>